<feature type="compositionally biased region" description="Basic residues" evidence="14">
    <location>
        <begin position="238"/>
        <end position="255"/>
    </location>
</feature>
<dbReference type="PROSITE" id="PS50016">
    <property type="entry name" value="ZF_PHD_2"/>
    <property type="match status" value="1"/>
</dbReference>
<evidence type="ECO:0000259" key="16">
    <source>
        <dbReference type="PROSITE" id="PS50071"/>
    </source>
</evidence>
<dbReference type="FunFam" id="3.30.40.10:FF:000270">
    <property type="entry name" value="pathogenesis-related homeodomain protein-like"/>
    <property type="match status" value="1"/>
</dbReference>
<feature type="region of interest" description="Disordered" evidence="14">
    <location>
        <begin position="106"/>
        <end position="145"/>
    </location>
</feature>
<gene>
    <name evidence="17" type="ORF">RJ639_011638</name>
</gene>
<sequence length="959" mass="106029">MSTYNLVMPTAGDGVHSNNVEASCVYVAKRLCSEPEEKMQDVQKMQKGQEGARVVESDSIIDEQLRCSEETTSNSSFGLLKPPLGDATTSNFEPMELLSASVTTKIPSPKKTTSGLNHDFGSESANCESLKQEHASSTENVQNGPAEIQKAECDDTGLEQVGLAQEETRNSCQGKLRPPEADPIIRCSIELIGLESKDAGANPNIERLIAPPDDVSENPGPEQLGLKQEDASKSPSKSGHRKKGTPVQPRKRKNAMRALVGCTRTLRSRAQEKSITPETSKKLAEDGGNIEKKRKKKIRMRKIPKNEFLKIKTHLKYLLNRMKYEQSLIDAYTGEGWKGQSLEKIKPEKELQRAKSEIFRCKLKIRDLFQRLDMSCAEGRLPESLFDSQGEIDSEDIFCAKCGSKDLLANNDIILCDGTCERGFHQFCLEPPLLKEDIPPGDQGWLCPGCDCKVDCSDMLNDSQGTNLSISDRWENIFPEAAAAAAAGNKLDDSALPSDDSEDDDYDPDGPELNEKVQGDESSSDESDFSSASDDMSALPNNDQYLGLPSDDSEDDDYNPNPVEHDEPVNQEHSSSDFTSDSEDFSVVLEDNNPSAEVQGPMSSTSDYMKLNDERSKLGGTKRQSLSNELSLLLESYPGGDESAPLSGRRQVERLDYKKLHDETYGDVSSSDTSDEDFSDTAAPKRRKINSGEVASMSLNRKAAAVKHGADMDYLKESEFTPKRRSRQKLDGEGTSNSLAKAHTDSSERHCSHNSTTRSSYKRLGEDVTQRLLESFRQNQYPERAVKEILAKDLALTFQQVDKWFGNARWSFRHTSRLGSSVAESVSDKSSHQTKYPEPEPKLVTEDAACNILEEKELPKAIPDGENVRVESLVEKGGNGVDFRTPKSRRIKVNLDHQVTDSLPNMETPGQIVPCLALQESSGYGPSELKDCVFALHSLQLGRRGMGLRAVRGKNMDHK</sequence>
<dbReference type="GO" id="GO:0045814">
    <property type="term" value="P:negative regulation of gene expression, epigenetic"/>
    <property type="evidence" value="ECO:0007669"/>
    <property type="project" value="TreeGrafter"/>
</dbReference>
<dbReference type="Pfam" id="PF00628">
    <property type="entry name" value="PHD"/>
    <property type="match status" value="1"/>
</dbReference>
<evidence type="ECO:0000256" key="13">
    <source>
        <dbReference type="RuleBase" id="RU000682"/>
    </source>
</evidence>
<keyword evidence="6" id="KW-0805">Transcription regulation</keyword>
<comment type="caution">
    <text evidence="17">The sequence shown here is derived from an EMBL/GenBank/DDBJ whole genome shotgun (WGS) entry which is preliminary data.</text>
</comment>
<feature type="compositionally biased region" description="Basic and acidic residues" evidence="14">
    <location>
        <begin position="279"/>
        <end position="291"/>
    </location>
</feature>
<dbReference type="InterPro" id="IPR045876">
    <property type="entry name" value="PRHA-like_PHD-finger"/>
</dbReference>
<dbReference type="PROSITE" id="PS01359">
    <property type="entry name" value="ZF_PHD_1"/>
    <property type="match status" value="1"/>
</dbReference>
<dbReference type="SMART" id="SM00389">
    <property type="entry name" value="HOX"/>
    <property type="match status" value="1"/>
</dbReference>
<evidence type="ECO:0000256" key="1">
    <source>
        <dbReference type="ARBA" id="ARBA00004123"/>
    </source>
</evidence>
<feature type="region of interest" description="Disordered" evidence="14">
    <location>
        <begin position="268"/>
        <end position="297"/>
    </location>
</feature>
<dbReference type="GO" id="GO:0003682">
    <property type="term" value="F:chromatin binding"/>
    <property type="evidence" value="ECO:0007669"/>
    <property type="project" value="TreeGrafter"/>
</dbReference>
<keyword evidence="7 11" id="KW-0238">DNA-binding</keyword>
<dbReference type="InterPro" id="IPR001965">
    <property type="entry name" value="Znf_PHD"/>
</dbReference>
<evidence type="ECO:0000256" key="5">
    <source>
        <dbReference type="ARBA" id="ARBA00022833"/>
    </source>
</evidence>
<dbReference type="InterPro" id="IPR019786">
    <property type="entry name" value="Zinc_finger_PHD-type_CS"/>
</dbReference>
<name>A0AA88VQL8_9ASTE</name>
<feature type="DNA-binding region" description="Homeobox" evidence="11">
    <location>
        <begin position="757"/>
        <end position="816"/>
    </location>
</feature>
<evidence type="ECO:0000259" key="15">
    <source>
        <dbReference type="PROSITE" id="PS50016"/>
    </source>
</evidence>
<keyword evidence="3" id="KW-0479">Metal-binding</keyword>
<reference evidence="17" key="1">
    <citation type="submission" date="2022-12" db="EMBL/GenBank/DDBJ databases">
        <title>Draft genome assemblies for two species of Escallonia (Escalloniales).</title>
        <authorList>
            <person name="Chanderbali A."/>
            <person name="Dervinis C."/>
            <person name="Anghel I."/>
            <person name="Soltis D."/>
            <person name="Soltis P."/>
            <person name="Zapata F."/>
        </authorList>
    </citation>
    <scope>NUCLEOTIDE SEQUENCE</scope>
    <source>
        <strain evidence="17">UCBG64.0493</strain>
        <tissue evidence="17">Leaf</tissue>
    </source>
</reference>
<dbReference type="Gene3D" id="3.30.40.10">
    <property type="entry name" value="Zinc/RING finger domain, C3HC4 (zinc finger)"/>
    <property type="match status" value="1"/>
</dbReference>
<dbReference type="PANTHER" id="PTHR12628:SF13">
    <property type="entry name" value="HOMEOBOX PROTEIN HAT3.1"/>
    <property type="match status" value="1"/>
</dbReference>
<dbReference type="Gene3D" id="1.10.10.60">
    <property type="entry name" value="Homeodomain-like"/>
    <property type="match status" value="1"/>
</dbReference>
<dbReference type="SMART" id="SM00249">
    <property type="entry name" value="PHD"/>
    <property type="match status" value="1"/>
</dbReference>
<feature type="region of interest" description="Disordered" evidence="14">
    <location>
        <begin position="204"/>
        <end position="255"/>
    </location>
</feature>
<feature type="domain" description="Homeobox" evidence="16">
    <location>
        <begin position="755"/>
        <end position="815"/>
    </location>
</feature>
<feature type="compositionally biased region" description="Basic and acidic residues" evidence="14">
    <location>
        <begin position="708"/>
        <end position="732"/>
    </location>
</feature>
<keyword evidence="18" id="KW-1185">Reference proteome</keyword>
<evidence type="ECO:0000256" key="11">
    <source>
        <dbReference type="PROSITE-ProRule" id="PRU00108"/>
    </source>
</evidence>
<feature type="compositionally biased region" description="Basic and acidic residues" evidence="14">
    <location>
        <begin position="650"/>
        <end position="664"/>
    </location>
</feature>
<evidence type="ECO:0000256" key="8">
    <source>
        <dbReference type="ARBA" id="ARBA00023155"/>
    </source>
</evidence>
<evidence type="ECO:0000256" key="3">
    <source>
        <dbReference type="ARBA" id="ARBA00022723"/>
    </source>
</evidence>
<dbReference type="InterPro" id="IPR013083">
    <property type="entry name" value="Znf_RING/FYVE/PHD"/>
</dbReference>
<dbReference type="GO" id="GO:0008270">
    <property type="term" value="F:zinc ion binding"/>
    <property type="evidence" value="ECO:0007669"/>
    <property type="project" value="UniProtKB-KW"/>
</dbReference>
<dbReference type="Pfam" id="PF00046">
    <property type="entry name" value="Homeodomain"/>
    <property type="match status" value="1"/>
</dbReference>
<feature type="compositionally biased region" description="Basic and acidic residues" evidence="14">
    <location>
        <begin position="742"/>
        <end position="751"/>
    </location>
</feature>
<feature type="non-terminal residue" evidence="17">
    <location>
        <position position="1"/>
    </location>
</feature>
<proteinExistence type="inferred from homology"/>
<dbReference type="PANTHER" id="PTHR12628">
    <property type="entry name" value="POLYCOMB-LIKE TRANSCRIPTION FACTOR"/>
    <property type="match status" value="1"/>
</dbReference>
<evidence type="ECO:0000256" key="2">
    <source>
        <dbReference type="ARBA" id="ARBA00007427"/>
    </source>
</evidence>
<dbReference type="GO" id="GO:0005634">
    <property type="term" value="C:nucleus"/>
    <property type="evidence" value="ECO:0007669"/>
    <property type="project" value="UniProtKB-SubCell"/>
</dbReference>
<comment type="subcellular location">
    <subcellularLocation>
        <location evidence="1 11 13">Nucleus</location>
    </subcellularLocation>
</comment>
<evidence type="ECO:0000256" key="6">
    <source>
        <dbReference type="ARBA" id="ARBA00023015"/>
    </source>
</evidence>
<dbReference type="Proteomes" id="UP001188597">
    <property type="component" value="Unassembled WGS sequence"/>
</dbReference>
<dbReference type="CDD" id="cd15504">
    <property type="entry name" value="PHD_PRHA_like"/>
    <property type="match status" value="1"/>
</dbReference>
<feature type="compositionally biased region" description="Polar residues" evidence="14">
    <location>
        <begin position="592"/>
        <end position="607"/>
    </location>
</feature>
<dbReference type="GO" id="GO:0010557">
    <property type="term" value="P:positive regulation of macromolecule biosynthetic process"/>
    <property type="evidence" value="ECO:0007669"/>
    <property type="project" value="UniProtKB-ARBA"/>
</dbReference>
<evidence type="ECO:0000256" key="4">
    <source>
        <dbReference type="ARBA" id="ARBA00022771"/>
    </source>
</evidence>
<evidence type="ECO:0000256" key="12">
    <source>
        <dbReference type="PROSITE-ProRule" id="PRU00146"/>
    </source>
</evidence>
<dbReference type="GO" id="GO:0043565">
    <property type="term" value="F:sequence-specific DNA binding"/>
    <property type="evidence" value="ECO:0007669"/>
    <property type="project" value="UniProtKB-ARBA"/>
</dbReference>
<keyword evidence="10 11" id="KW-0539">Nucleus</keyword>
<evidence type="ECO:0000256" key="10">
    <source>
        <dbReference type="ARBA" id="ARBA00023242"/>
    </source>
</evidence>
<keyword evidence="9" id="KW-0804">Transcription</keyword>
<feature type="compositionally biased region" description="Acidic residues" evidence="14">
    <location>
        <begin position="499"/>
        <end position="512"/>
    </location>
</feature>
<feature type="compositionally biased region" description="Low complexity" evidence="14">
    <location>
        <begin position="625"/>
        <end position="636"/>
    </location>
</feature>
<dbReference type="PROSITE" id="PS50071">
    <property type="entry name" value="HOMEOBOX_2"/>
    <property type="match status" value="1"/>
</dbReference>
<evidence type="ECO:0000256" key="9">
    <source>
        <dbReference type="ARBA" id="ARBA00023163"/>
    </source>
</evidence>
<dbReference type="CDD" id="cd00086">
    <property type="entry name" value="homeodomain"/>
    <property type="match status" value="1"/>
</dbReference>
<dbReference type="EMBL" id="JAVXUP010001386">
    <property type="protein sequence ID" value="KAK3012337.1"/>
    <property type="molecule type" value="Genomic_DNA"/>
</dbReference>
<evidence type="ECO:0000313" key="17">
    <source>
        <dbReference type="EMBL" id="KAK3012337.1"/>
    </source>
</evidence>
<dbReference type="GO" id="GO:0006355">
    <property type="term" value="P:regulation of DNA-templated transcription"/>
    <property type="evidence" value="ECO:0007669"/>
    <property type="project" value="UniProtKB-ARBA"/>
</dbReference>
<feature type="compositionally biased region" description="Low complexity" evidence="14">
    <location>
        <begin position="529"/>
        <end position="538"/>
    </location>
</feature>
<evidence type="ECO:0000256" key="7">
    <source>
        <dbReference type="ARBA" id="ARBA00023125"/>
    </source>
</evidence>
<keyword evidence="4 12" id="KW-0863">Zinc-finger</keyword>
<keyword evidence="8 11" id="KW-0371">Homeobox</keyword>
<dbReference type="InterPro" id="IPR011011">
    <property type="entry name" value="Znf_FYVE_PHD"/>
</dbReference>
<dbReference type="InterPro" id="IPR009057">
    <property type="entry name" value="Homeodomain-like_sf"/>
</dbReference>
<feature type="region of interest" description="Disordered" evidence="14">
    <location>
        <begin position="488"/>
        <end position="763"/>
    </location>
</feature>
<keyword evidence="5" id="KW-0862">Zinc</keyword>
<evidence type="ECO:0000256" key="14">
    <source>
        <dbReference type="SAM" id="MobiDB-lite"/>
    </source>
</evidence>
<feature type="compositionally biased region" description="Basic and acidic residues" evidence="14">
    <location>
        <begin position="826"/>
        <end position="840"/>
    </location>
</feature>
<dbReference type="SUPFAM" id="SSF46689">
    <property type="entry name" value="Homeodomain-like"/>
    <property type="match status" value="1"/>
</dbReference>
<organism evidence="17 18">
    <name type="scientific">Escallonia herrerae</name>
    <dbReference type="NCBI Taxonomy" id="1293975"/>
    <lineage>
        <taxon>Eukaryota</taxon>
        <taxon>Viridiplantae</taxon>
        <taxon>Streptophyta</taxon>
        <taxon>Embryophyta</taxon>
        <taxon>Tracheophyta</taxon>
        <taxon>Spermatophyta</taxon>
        <taxon>Magnoliopsida</taxon>
        <taxon>eudicotyledons</taxon>
        <taxon>Gunneridae</taxon>
        <taxon>Pentapetalae</taxon>
        <taxon>asterids</taxon>
        <taxon>campanulids</taxon>
        <taxon>Escalloniales</taxon>
        <taxon>Escalloniaceae</taxon>
        <taxon>Escallonia</taxon>
    </lineage>
</organism>
<dbReference type="SUPFAM" id="SSF57903">
    <property type="entry name" value="FYVE/PHD zinc finger"/>
    <property type="match status" value="1"/>
</dbReference>
<accession>A0AA88VQL8</accession>
<dbReference type="AlphaFoldDB" id="A0AA88VQL8"/>
<dbReference type="InterPro" id="IPR001356">
    <property type="entry name" value="HD"/>
</dbReference>
<feature type="domain" description="PHD-type" evidence="15">
    <location>
        <begin position="396"/>
        <end position="453"/>
    </location>
</feature>
<comment type="similarity">
    <text evidence="2">Belongs to the PHD-associated homeobox family.</text>
</comment>
<feature type="region of interest" description="Disordered" evidence="14">
    <location>
        <begin position="821"/>
        <end position="840"/>
    </location>
</feature>
<protein>
    <submittedName>
        <fullName evidence="17">Uncharacterized protein</fullName>
    </submittedName>
</protein>
<evidence type="ECO:0000313" key="18">
    <source>
        <dbReference type="Proteomes" id="UP001188597"/>
    </source>
</evidence>
<dbReference type="InterPro" id="IPR019787">
    <property type="entry name" value="Znf_PHD-finger"/>
</dbReference>